<comment type="caution">
    <text evidence="1">The sequence shown here is derived from an EMBL/GenBank/DDBJ whole genome shotgun (WGS) entry which is preliminary data.</text>
</comment>
<accession>A0AAD6ZKB4</accession>
<dbReference type="Proteomes" id="UP001218218">
    <property type="component" value="Unassembled WGS sequence"/>
</dbReference>
<dbReference type="EMBL" id="JARIHO010000041">
    <property type="protein sequence ID" value="KAJ7327534.1"/>
    <property type="molecule type" value="Genomic_DNA"/>
</dbReference>
<protein>
    <submittedName>
        <fullName evidence="1">Uncharacterized protein</fullName>
    </submittedName>
</protein>
<name>A0AAD6ZKB4_9AGAR</name>
<evidence type="ECO:0000313" key="2">
    <source>
        <dbReference type="Proteomes" id="UP001218218"/>
    </source>
</evidence>
<reference evidence="1" key="1">
    <citation type="submission" date="2023-03" db="EMBL/GenBank/DDBJ databases">
        <title>Massive genome expansion in bonnet fungi (Mycena s.s.) driven by repeated elements and novel gene families across ecological guilds.</title>
        <authorList>
            <consortium name="Lawrence Berkeley National Laboratory"/>
            <person name="Harder C.B."/>
            <person name="Miyauchi S."/>
            <person name="Viragh M."/>
            <person name="Kuo A."/>
            <person name="Thoen E."/>
            <person name="Andreopoulos B."/>
            <person name="Lu D."/>
            <person name="Skrede I."/>
            <person name="Drula E."/>
            <person name="Henrissat B."/>
            <person name="Morin E."/>
            <person name="Kohler A."/>
            <person name="Barry K."/>
            <person name="LaButti K."/>
            <person name="Morin E."/>
            <person name="Salamov A."/>
            <person name="Lipzen A."/>
            <person name="Mereny Z."/>
            <person name="Hegedus B."/>
            <person name="Baldrian P."/>
            <person name="Stursova M."/>
            <person name="Weitz H."/>
            <person name="Taylor A."/>
            <person name="Grigoriev I.V."/>
            <person name="Nagy L.G."/>
            <person name="Martin F."/>
            <person name="Kauserud H."/>
        </authorList>
    </citation>
    <scope>NUCLEOTIDE SEQUENCE</scope>
    <source>
        <strain evidence="1">CBHHK002</strain>
    </source>
</reference>
<gene>
    <name evidence="1" type="ORF">DFH08DRAFT_816383</name>
</gene>
<organism evidence="1 2">
    <name type="scientific">Mycena albidolilacea</name>
    <dbReference type="NCBI Taxonomy" id="1033008"/>
    <lineage>
        <taxon>Eukaryota</taxon>
        <taxon>Fungi</taxon>
        <taxon>Dikarya</taxon>
        <taxon>Basidiomycota</taxon>
        <taxon>Agaricomycotina</taxon>
        <taxon>Agaricomycetes</taxon>
        <taxon>Agaricomycetidae</taxon>
        <taxon>Agaricales</taxon>
        <taxon>Marasmiineae</taxon>
        <taxon>Mycenaceae</taxon>
        <taxon>Mycena</taxon>
    </lineage>
</organism>
<sequence>MAMESQLTLVTVDSAVRLTFNRDNMKNATISLDSAHAYTITTDAQNMYTELRAVANGELLAPIVRKAILPDTIAFPTVNDGQELQWRNSLRGRDSPTTPRRHTIDTEHGLFILKAHPLHRLAVRAFPNQTTYRRWLRVGNASAPTLVICTSIVGWIQTLDTPEERVNAHRATARPIISNGSTSPKTCPLANSRSTYVGRQRYNGTHYKANSLLITFRIHGYTHTPQVSAQRSPLIGTHKC</sequence>
<dbReference type="AlphaFoldDB" id="A0AAD6ZKB4"/>
<keyword evidence="2" id="KW-1185">Reference proteome</keyword>
<proteinExistence type="predicted"/>
<evidence type="ECO:0000313" key="1">
    <source>
        <dbReference type="EMBL" id="KAJ7327534.1"/>
    </source>
</evidence>